<reference evidence="1" key="1">
    <citation type="submission" date="2015-07" db="EMBL/GenBank/DDBJ databases">
        <title>Draft Genome Sequences of Anaerolinea thermolimosa IMO-1, Bellilinea caldifistulae GOMI-1, Leptolinea tardivitalis YMTK-2, Levilinea saccharolytica KIBI-1,Longilinea arvoryzae KOME-1, Previously Described as Members of the Anaerolineaceae (Chloroflexi).</title>
        <authorList>
            <person name="Sekiguchi Y."/>
            <person name="Ohashi A."/>
            <person name="Matsuura N."/>
            <person name="Tourlousse M.D."/>
        </authorList>
    </citation>
    <scope>NUCLEOTIDE SEQUENCE [LARGE SCALE GENOMIC DNA]</scope>
    <source>
        <strain evidence="1">KOME-1</strain>
    </source>
</reference>
<evidence type="ECO:0000313" key="1">
    <source>
        <dbReference type="EMBL" id="GAP13528.1"/>
    </source>
</evidence>
<accession>A0A0S7BH59</accession>
<dbReference type="AlphaFoldDB" id="A0A0S7BH59"/>
<dbReference type="InterPro" id="IPR036068">
    <property type="entry name" value="Nicotinate_pribotase-like_C"/>
</dbReference>
<protein>
    <recommendedName>
        <fullName evidence="3">Nicotinate phosphoribosyltransferase</fullName>
    </recommendedName>
</protein>
<dbReference type="STRING" id="360412.LARV_01282"/>
<name>A0A0S7BH59_9CHLR</name>
<evidence type="ECO:0008006" key="3">
    <source>
        <dbReference type="Google" id="ProtNLM"/>
    </source>
</evidence>
<dbReference type="EMBL" id="DF967972">
    <property type="protein sequence ID" value="GAP13528.1"/>
    <property type="molecule type" value="Genomic_DNA"/>
</dbReference>
<keyword evidence="2" id="KW-1185">Reference proteome</keyword>
<sequence>MRQALDTAAESWDIPERLRDQARAFCRGVKIVVSGGFNAERITRFEKLGVPVDVYAVGSSLFDNHEGTITDYTADVVRVKVRDTWVDLAKVGRHAVDNPDLERICQSLPGIQSRMTGQLKKLPSNEISLGRQF</sequence>
<dbReference type="Proteomes" id="UP000055060">
    <property type="component" value="Unassembled WGS sequence"/>
</dbReference>
<dbReference type="InterPro" id="IPR013785">
    <property type="entry name" value="Aldolase_TIM"/>
</dbReference>
<dbReference type="Gene3D" id="3.20.20.70">
    <property type="entry name" value="Aldolase class I"/>
    <property type="match status" value="1"/>
</dbReference>
<dbReference type="RefSeq" id="WP_075072861.1">
    <property type="nucleotide sequence ID" value="NZ_DF967972.1"/>
</dbReference>
<gene>
    <name evidence="1" type="ORF">LARV_01282</name>
</gene>
<dbReference type="GO" id="GO:0009435">
    <property type="term" value="P:NAD+ biosynthetic process"/>
    <property type="evidence" value="ECO:0007669"/>
    <property type="project" value="InterPro"/>
</dbReference>
<proteinExistence type="predicted"/>
<organism evidence="1">
    <name type="scientific">Longilinea arvoryzae</name>
    <dbReference type="NCBI Taxonomy" id="360412"/>
    <lineage>
        <taxon>Bacteria</taxon>
        <taxon>Bacillati</taxon>
        <taxon>Chloroflexota</taxon>
        <taxon>Anaerolineae</taxon>
        <taxon>Anaerolineales</taxon>
        <taxon>Anaerolineaceae</taxon>
        <taxon>Longilinea</taxon>
    </lineage>
</organism>
<evidence type="ECO:0000313" key="2">
    <source>
        <dbReference type="Proteomes" id="UP000055060"/>
    </source>
</evidence>
<dbReference type="OrthoDB" id="9770610at2"/>
<dbReference type="SUPFAM" id="SSF51690">
    <property type="entry name" value="Nicotinate/Quinolinate PRTase C-terminal domain-like"/>
    <property type="match status" value="1"/>
</dbReference>